<feature type="region of interest" description="Disordered" evidence="3">
    <location>
        <begin position="1"/>
        <end position="64"/>
    </location>
</feature>
<evidence type="ECO:0000256" key="1">
    <source>
        <dbReference type="ARBA" id="ARBA00007169"/>
    </source>
</evidence>
<accession>A0ABP6AGC1</accession>
<dbReference type="RefSeq" id="WP_344366463.1">
    <property type="nucleotide sequence ID" value="NZ_BAAASR010000044.1"/>
</dbReference>
<evidence type="ECO:0000256" key="3">
    <source>
        <dbReference type="SAM" id="MobiDB-lite"/>
    </source>
</evidence>
<reference evidence="6" key="1">
    <citation type="journal article" date="2019" name="Int. J. Syst. Evol. Microbiol.">
        <title>The Global Catalogue of Microorganisms (GCM) 10K type strain sequencing project: providing services to taxonomists for standard genome sequencing and annotation.</title>
        <authorList>
            <consortium name="The Broad Institute Genomics Platform"/>
            <consortium name="The Broad Institute Genome Sequencing Center for Infectious Disease"/>
            <person name="Wu L."/>
            <person name="Ma J."/>
        </authorList>
    </citation>
    <scope>NUCLEOTIDE SEQUENCE [LARGE SCALE GENOMIC DNA]</scope>
    <source>
        <strain evidence="6">JCM 5062</strain>
    </source>
</reference>
<organism evidence="5 6">
    <name type="scientific">Streptomyces gobitricini</name>
    <dbReference type="NCBI Taxonomy" id="68211"/>
    <lineage>
        <taxon>Bacteria</taxon>
        <taxon>Bacillati</taxon>
        <taxon>Actinomycetota</taxon>
        <taxon>Actinomycetes</taxon>
        <taxon>Kitasatosporales</taxon>
        <taxon>Streptomycetaceae</taxon>
        <taxon>Streptomyces</taxon>
    </lineage>
</organism>
<dbReference type="SMART" id="SM00824">
    <property type="entry name" value="PKS_TE"/>
    <property type="match status" value="1"/>
</dbReference>
<dbReference type="InterPro" id="IPR012223">
    <property type="entry name" value="TEII"/>
</dbReference>
<dbReference type="GO" id="GO:0016787">
    <property type="term" value="F:hydrolase activity"/>
    <property type="evidence" value="ECO:0007669"/>
    <property type="project" value="UniProtKB-KW"/>
</dbReference>
<dbReference type="SUPFAM" id="SSF53474">
    <property type="entry name" value="alpha/beta-Hydrolases"/>
    <property type="match status" value="1"/>
</dbReference>
<keyword evidence="6" id="KW-1185">Reference proteome</keyword>
<evidence type="ECO:0000313" key="6">
    <source>
        <dbReference type="Proteomes" id="UP001499942"/>
    </source>
</evidence>
<feature type="compositionally biased region" description="Low complexity" evidence="3">
    <location>
        <begin position="9"/>
        <end position="21"/>
    </location>
</feature>
<protein>
    <submittedName>
        <fullName evidence="5">Alpha/beta fold hydrolase</fullName>
    </submittedName>
</protein>
<comment type="caution">
    <text evidence="5">The sequence shown here is derived from an EMBL/GenBank/DDBJ whole genome shotgun (WGS) entry which is preliminary data.</text>
</comment>
<dbReference type="Proteomes" id="UP001499942">
    <property type="component" value="Unassembled WGS sequence"/>
</dbReference>
<proteinExistence type="inferred from homology"/>
<dbReference type="PANTHER" id="PTHR11487">
    <property type="entry name" value="THIOESTERASE"/>
    <property type="match status" value="1"/>
</dbReference>
<dbReference type="Gene3D" id="3.40.50.1820">
    <property type="entry name" value="alpha/beta hydrolase"/>
    <property type="match status" value="1"/>
</dbReference>
<dbReference type="PANTHER" id="PTHR11487:SF0">
    <property type="entry name" value="S-ACYL FATTY ACID SYNTHASE THIOESTERASE, MEDIUM CHAIN"/>
    <property type="match status" value="1"/>
</dbReference>
<dbReference type="InterPro" id="IPR029058">
    <property type="entry name" value="AB_hydrolase_fold"/>
</dbReference>
<sequence>MTAWFRELPPAGGPSAAGPSAVMSWTGGSRAGGPRTGGPSAVEPRTGGSSVAGGGRDSRTTPRDATTGLRLYCFPHAGGSAGAFTPLARALAAGRREGPRVTVSVAAAQYPGRQDRYRERPWEDIGAIADVLAAEIRARDERPYALFGHSMGAVVAYETARRLQRSPGPGPARLFVSGRDSPSAGPVATDHVPDDEALLAHIRRLGGTGSRVLDDPELVAMALPALRADYRALRSYVWASGEPLDCPLTVLVGDADPLVTDAGAAAWRGLSASTTTVRLLPGGHFYLDDCARQVAQLVRDALPTPV</sequence>
<gene>
    <name evidence="5" type="ORF">GCM10010393_56580</name>
</gene>
<dbReference type="InterPro" id="IPR001031">
    <property type="entry name" value="Thioesterase"/>
</dbReference>
<keyword evidence="2 5" id="KW-0378">Hydrolase</keyword>
<dbReference type="Pfam" id="PF00975">
    <property type="entry name" value="Thioesterase"/>
    <property type="match status" value="1"/>
</dbReference>
<dbReference type="EMBL" id="BAAASR010000044">
    <property type="protein sequence ID" value="GAA2516239.1"/>
    <property type="molecule type" value="Genomic_DNA"/>
</dbReference>
<evidence type="ECO:0000313" key="5">
    <source>
        <dbReference type="EMBL" id="GAA2516239.1"/>
    </source>
</evidence>
<name>A0ABP6AGC1_9ACTN</name>
<evidence type="ECO:0000259" key="4">
    <source>
        <dbReference type="SMART" id="SM00824"/>
    </source>
</evidence>
<evidence type="ECO:0000256" key="2">
    <source>
        <dbReference type="ARBA" id="ARBA00022801"/>
    </source>
</evidence>
<comment type="similarity">
    <text evidence="1">Belongs to the thioesterase family.</text>
</comment>
<feature type="domain" description="Thioesterase TesA-like" evidence="4">
    <location>
        <begin position="72"/>
        <end position="302"/>
    </location>
</feature>
<dbReference type="InterPro" id="IPR020802">
    <property type="entry name" value="TesA-like"/>
</dbReference>